<evidence type="ECO:0000259" key="1">
    <source>
        <dbReference type="PROSITE" id="PS50011"/>
    </source>
</evidence>
<comment type="caution">
    <text evidence="2">The sequence shown here is derived from an EMBL/GenBank/DDBJ whole genome shotgun (WGS) entry which is preliminary data.</text>
</comment>
<evidence type="ECO:0000313" key="3">
    <source>
        <dbReference type="Proteomes" id="UP000807469"/>
    </source>
</evidence>
<dbReference type="SMART" id="SM00220">
    <property type="entry name" value="S_TKc"/>
    <property type="match status" value="1"/>
</dbReference>
<dbReference type="InterPro" id="IPR000719">
    <property type="entry name" value="Prot_kinase_dom"/>
</dbReference>
<keyword evidence="3" id="KW-1185">Reference proteome</keyword>
<dbReference type="PROSITE" id="PS50011">
    <property type="entry name" value="PROTEIN_KINASE_DOM"/>
    <property type="match status" value="1"/>
</dbReference>
<organism evidence="2 3">
    <name type="scientific">Pholiota conissans</name>
    <dbReference type="NCBI Taxonomy" id="109636"/>
    <lineage>
        <taxon>Eukaryota</taxon>
        <taxon>Fungi</taxon>
        <taxon>Dikarya</taxon>
        <taxon>Basidiomycota</taxon>
        <taxon>Agaricomycotina</taxon>
        <taxon>Agaricomycetes</taxon>
        <taxon>Agaricomycetidae</taxon>
        <taxon>Agaricales</taxon>
        <taxon>Agaricineae</taxon>
        <taxon>Strophariaceae</taxon>
        <taxon>Pholiota</taxon>
    </lineage>
</organism>
<dbReference type="Gene3D" id="1.10.510.10">
    <property type="entry name" value="Transferase(Phosphotransferase) domain 1"/>
    <property type="match status" value="1"/>
</dbReference>
<accession>A0A9P5YUM5</accession>
<evidence type="ECO:0000313" key="2">
    <source>
        <dbReference type="EMBL" id="KAF9475438.1"/>
    </source>
</evidence>
<name>A0A9P5YUM5_9AGAR</name>
<dbReference type="SUPFAM" id="SSF56112">
    <property type="entry name" value="Protein kinase-like (PK-like)"/>
    <property type="match status" value="1"/>
</dbReference>
<proteinExistence type="predicted"/>
<dbReference type="Proteomes" id="UP000807469">
    <property type="component" value="Unassembled WGS sequence"/>
</dbReference>
<dbReference type="AlphaFoldDB" id="A0A9P5YUM5"/>
<dbReference type="GO" id="GO:0005524">
    <property type="term" value="F:ATP binding"/>
    <property type="evidence" value="ECO:0007669"/>
    <property type="project" value="InterPro"/>
</dbReference>
<dbReference type="PANTHER" id="PTHR44167:SF24">
    <property type="entry name" value="SERINE_THREONINE-PROTEIN KINASE CHK2"/>
    <property type="match status" value="1"/>
</dbReference>
<sequence>MAPSTDATTTQRYKISSGERFWVDLQPFLLSRGYRLRPRYDPNWKPSWIADDGKSICDAVVCEDSIVIEGSLLDGIRIEDNQKVVFKKVATKRHELPIAVHLSSPALRNDPRNHAVPILDVIPIPADDDWALLVMPMLLEFQKLPFRRLGEFCEAALQYLQALEFMHEHNIVHRDVCMSNLAMDISKVVPKGSHFGYWRTHDGVDPLRFEWNERWSVRPVQYYVIDFGISLQLPGKDVLTIGEWGRDRTVPEMSNTEWYDPFKVDVYQLGNVFMQMIETYDGLKVFRKLAMQMTSKNPKDRPTAAEAVRLFEKVVSKLSHRAQSRRIWRDTGYYSSGKFIDRFRVRFRGWNPTVL</sequence>
<dbReference type="EMBL" id="MU155332">
    <property type="protein sequence ID" value="KAF9475438.1"/>
    <property type="molecule type" value="Genomic_DNA"/>
</dbReference>
<gene>
    <name evidence="2" type="ORF">BDN70DRAFT_883694</name>
</gene>
<dbReference type="InterPro" id="IPR011009">
    <property type="entry name" value="Kinase-like_dom_sf"/>
</dbReference>
<dbReference type="PANTHER" id="PTHR44167">
    <property type="entry name" value="OVARIAN-SPECIFIC SERINE/THREONINE-PROTEIN KINASE LOK-RELATED"/>
    <property type="match status" value="1"/>
</dbReference>
<feature type="domain" description="Protein kinase" evidence="1">
    <location>
        <begin position="61"/>
        <end position="334"/>
    </location>
</feature>
<dbReference type="GO" id="GO:0004672">
    <property type="term" value="F:protein kinase activity"/>
    <property type="evidence" value="ECO:0007669"/>
    <property type="project" value="InterPro"/>
</dbReference>
<dbReference type="OrthoDB" id="5987198at2759"/>
<reference evidence="2" key="1">
    <citation type="submission" date="2020-11" db="EMBL/GenBank/DDBJ databases">
        <authorList>
            <consortium name="DOE Joint Genome Institute"/>
            <person name="Ahrendt S."/>
            <person name="Riley R."/>
            <person name="Andreopoulos W."/>
            <person name="Labutti K."/>
            <person name="Pangilinan J."/>
            <person name="Ruiz-Duenas F.J."/>
            <person name="Barrasa J.M."/>
            <person name="Sanchez-Garcia M."/>
            <person name="Camarero S."/>
            <person name="Miyauchi S."/>
            <person name="Serrano A."/>
            <person name="Linde D."/>
            <person name="Babiker R."/>
            <person name="Drula E."/>
            <person name="Ayuso-Fernandez I."/>
            <person name="Pacheco R."/>
            <person name="Padilla G."/>
            <person name="Ferreira P."/>
            <person name="Barriuso J."/>
            <person name="Kellner H."/>
            <person name="Castanera R."/>
            <person name="Alfaro M."/>
            <person name="Ramirez L."/>
            <person name="Pisabarro A.G."/>
            <person name="Kuo A."/>
            <person name="Tritt A."/>
            <person name="Lipzen A."/>
            <person name="He G."/>
            <person name="Yan M."/>
            <person name="Ng V."/>
            <person name="Cullen D."/>
            <person name="Martin F."/>
            <person name="Rosso M.-N."/>
            <person name="Henrissat B."/>
            <person name="Hibbett D."/>
            <person name="Martinez A.T."/>
            <person name="Grigoriev I.V."/>
        </authorList>
    </citation>
    <scope>NUCLEOTIDE SEQUENCE</scope>
    <source>
        <strain evidence="2">CIRM-BRFM 674</strain>
    </source>
</reference>
<protein>
    <recommendedName>
        <fullName evidence="1">Protein kinase domain-containing protein</fullName>
    </recommendedName>
</protein>